<dbReference type="AlphaFoldDB" id="A0A1Y2AMI4"/>
<proteinExistence type="predicted"/>
<organism evidence="2 3">
    <name type="scientific">Rhizoclosmatium globosum</name>
    <dbReference type="NCBI Taxonomy" id="329046"/>
    <lineage>
        <taxon>Eukaryota</taxon>
        <taxon>Fungi</taxon>
        <taxon>Fungi incertae sedis</taxon>
        <taxon>Chytridiomycota</taxon>
        <taxon>Chytridiomycota incertae sedis</taxon>
        <taxon>Chytridiomycetes</taxon>
        <taxon>Chytridiales</taxon>
        <taxon>Chytriomycetaceae</taxon>
        <taxon>Rhizoclosmatium</taxon>
    </lineage>
</organism>
<gene>
    <name evidence="2" type="ORF">BCR33DRAFT_860666</name>
</gene>
<comment type="caution">
    <text evidence="2">The sequence shown here is derived from an EMBL/GenBank/DDBJ whole genome shotgun (WGS) entry which is preliminary data.</text>
</comment>
<name>A0A1Y2AMI4_9FUNG</name>
<feature type="compositionally biased region" description="Acidic residues" evidence="1">
    <location>
        <begin position="353"/>
        <end position="365"/>
    </location>
</feature>
<evidence type="ECO:0000256" key="1">
    <source>
        <dbReference type="SAM" id="MobiDB-lite"/>
    </source>
</evidence>
<dbReference type="OrthoDB" id="10389687at2759"/>
<dbReference type="Proteomes" id="UP000193642">
    <property type="component" value="Unassembled WGS sequence"/>
</dbReference>
<keyword evidence="3" id="KW-1185">Reference proteome</keyword>
<dbReference type="EMBL" id="MCGO01000155">
    <property type="protein sequence ID" value="ORY23778.1"/>
    <property type="molecule type" value="Genomic_DNA"/>
</dbReference>
<feature type="region of interest" description="Disordered" evidence="1">
    <location>
        <begin position="166"/>
        <end position="200"/>
    </location>
</feature>
<accession>A0A1Y2AMI4</accession>
<sequence length="365" mass="37382">MTTSHIITSLEVALHSHQQIPASNTHELNASAKSINALFHSLLSHIRNAQKDALNSIKSLPPQNAESLLLHQEIKTLTRKKESIQAQLSLYKDTLTHVHATLQTQLSASSRLRSRSVLDENHLVSIEEIVRDHMRSSTVRDMFKSAATTAPDAVSGVQISRQGDQMDGVQFGLNGGHGDNDDVDDDEDDDDDSDLDDDDLDMDEGALVAARLVAAKAGSVPVSTAVSVVGTPAGMIDLTGEDDAGGEVAGDSSVGVGGAVGFLDDFMLGMQPGVVGTGQGEVDFGTLIGSFDFSGLGGSGGADGGLLLGGLDYLGGLGAAGASATSSSVGGTPGSLGVAAGGATGTPSNPIVVDDEEEGLGYDDF</sequence>
<feature type="compositionally biased region" description="Acidic residues" evidence="1">
    <location>
        <begin position="181"/>
        <end position="200"/>
    </location>
</feature>
<reference evidence="2 3" key="1">
    <citation type="submission" date="2016-07" db="EMBL/GenBank/DDBJ databases">
        <title>Pervasive Adenine N6-methylation of Active Genes in Fungi.</title>
        <authorList>
            <consortium name="DOE Joint Genome Institute"/>
            <person name="Mondo S.J."/>
            <person name="Dannebaum R.O."/>
            <person name="Kuo R.C."/>
            <person name="Labutti K."/>
            <person name="Haridas S."/>
            <person name="Kuo A."/>
            <person name="Salamov A."/>
            <person name="Ahrendt S.R."/>
            <person name="Lipzen A."/>
            <person name="Sullivan W."/>
            <person name="Andreopoulos W.B."/>
            <person name="Clum A."/>
            <person name="Lindquist E."/>
            <person name="Daum C."/>
            <person name="Ramamoorthy G.K."/>
            <person name="Gryganskyi A."/>
            <person name="Culley D."/>
            <person name="Magnuson J.K."/>
            <person name="James T.Y."/>
            <person name="O'Malley M.A."/>
            <person name="Stajich J.E."/>
            <person name="Spatafora J.W."/>
            <person name="Visel A."/>
            <person name="Grigoriev I.V."/>
        </authorList>
    </citation>
    <scope>NUCLEOTIDE SEQUENCE [LARGE SCALE GENOMIC DNA]</scope>
    <source>
        <strain evidence="2 3">JEL800</strain>
    </source>
</reference>
<protein>
    <submittedName>
        <fullName evidence="2">Uncharacterized protein</fullName>
    </submittedName>
</protein>
<evidence type="ECO:0000313" key="3">
    <source>
        <dbReference type="Proteomes" id="UP000193642"/>
    </source>
</evidence>
<evidence type="ECO:0000313" key="2">
    <source>
        <dbReference type="EMBL" id="ORY23778.1"/>
    </source>
</evidence>
<feature type="region of interest" description="Disordered" evidence="1">
    <location>
        <begin position="340"/>
        <end position="365"/>
    </location>
</feature>